<accession>A0ABV5UN46</accession>
<evidence type="ECO:0000256" key="1">
    <source>
        <dbReference type="SAM" id="MobiDB-lite"/>
    </source>
</evidence>
<dbReference type="EMBL" id="JBHMBH010000019">
    <property type="protein sequence ID" value="MFB9713940.1"/>
    <property type="molecule type" value="Genomic_DNA"/>
</dbReference>
<proteinExistence type="predicted"/>
<feature type="region of interest" description="Disordered" evidence="1">
    <location>
        <begin position="63"/>
        <end position="98"/>
    </location>
</feature>
<sequence length="98" mass="10410">MTTSQARVARGIPAGGQFAADIHAEPSINIAAGGSLAENLSRSLPALPDLTPDQVSRLRSKKTPLRNAMASRGVTDMPSMQETDERIRSIQGRLNGRA</sequence>
<evidence type="ECO:0000313" key="3">
    <source>
        <dbReference type="Proteomes" id="UP001589536"/>
    </source>
</evidence>
<dbReference type="RefSeq" id="WP_345042169.1">
    <property type="nucleotide sequence ID" value="NZ_BAABED010000001.1"/>
</dbReference>
<keyword evidence="3" id="KW-1185">Reference proteome</keyword>
<reference evidence="2 3" key="1">
    <citation type="submission" date="2024-09" db="EMBL/GenBank/DDBJ databases">
        <authorList>
            <person name="Sun Q."/>
            <person name="Mori K."/>
        </authorList>
    </citation>
    <scope>NUCLEOTIDE SEQUENCE [LARGE SCALE GENOMIC DNA]</scope>
    <source>
        <strain evidence="2 3">JCM 13519</strain>
    </source>
</reference>
<organism evidence="2 3">
    <name type="scientific">Arthrobacter methylotrophus</name>
    <dbReference type="NCBI Taxonomy" id="121291"/>
    <lineage>
        <taxon>Bacteria</taxon>
        <taxon>Bacillati</taxon>
        <taxon>Actinomycetota</taxon>
        <taxon>Actinomycetes</taxon>
        <taxon>Micrococcales</taxon>
        <taxon>Micrococcaceae</taxon>
        <taxon>Arthrobacter</taxon>
    </lineage>
</organism>
<protein>
    <submittedName>
        <fullName evidence="2">Uncharacterized protein</fullName>
    </submittedName>
</protein>
<evidence type="ECO:0000313" key="2">
    <source>
        <dbReference type="EMBL" id="MFB9713940.1"/>
    </source>
</evidence>
<comment type="caution">
    <text evidence="2">The sequence shown here is derived from an EMBL/GenBank/DDBJ whole genome shotgun (WGS) entry which is preliminary data.</text>
</comment>
<dbReference type="Proteomes" id="UP001589536">
    <property type="component" value="Unassembled WGS sequence"/>
</dbReference>
<gene>
    <name evidence="2" type="ORF">ACFFPI_07200</name>
</gene>
<name>A0ABV5UN46_9MICC</name>